<proteinExistence type="predicted"/>
<keyword evidence="2" id="KW-1185">Reference proteome</keyword>
<feature type="non-terminal residue" evidence="1">
    <location>
        <position position="67"/>
    </location>
</feature>
<dbReference type="AlphaFoldDB" id="A0ABD0MC03"/>
<name>A0ABD0MC03_CIRMR</name>
<dbReference type="EMBL" id="JAMKFB020000727">
    <property type="protein sequence ID" value="KAL0147725.1"/>
    <property type="molecule type" value="Genomic_DNA"/>
</dbReference>
<protein>
    <submittedName>
        <fullName evidence="1">Uncharacterized protein</fullName>
    </submittedName>
</protein>
<evidence type="ECO:0000313" key="1">
    <source>
        <dbReference type="EMBL" id="KAL0147725.1"/>
    </source>
</evidence>
<reference evidence="1 2" key="1">
    <citation type="submission" date="2024-05" db="EMBL/GenBank/DDBJ databases">
        <title>Genome sequencing and assembly of Indian major carp, Cirrhinus mrigala (Hamilton, 1822).</title>
        <authorList>
            <person name="Mohindra V."/>
            <person name="Chowdhury L.M."/>
            <person name="Lal K."/>
            <person name="Jena J.K."/>
        </authorList>
    </citation>
    <scope>NUCLEOTIDE SEQUENCE [LARGE SCALE GENOMIC DNA]</scope>
    <source>
        <strain evidence="1">CM1030</strain>
        <tissue evidence="1">Blood</tissue>
    </source>
</reference>
<dbReference type="Proteomes" id="UP001529510">
    <property type="component" value="Unassembled WGS sequence"/>
</dbReference>
<sequence length="67" mass="7659">MVLDQIQYGTGPGPDCYWTRSGFLLDQNRYGTVPDPAHIWAKSPYRSPHLVRSWPSSGPDVEKWIRA</sequence>
<gene>
    <name evidence="1" type="ORF">M9458_056964</name>
</gene>
<evidence type="ECO:0000313" key="2">
    <source>
        <dbReference type="Proteomes" id="UP001529510"/>
    </source>
</evidence>
<comment type="caution">
    <text evidence="1">The sequence shown here is derived from an EMBL/GenBank/DDBJ whole genome shotgun (WGS) entry which is preliminary data.</text>
</comment>
<accession>A0ABD0MC03</accession>
<organism evidence="1 2">
    <name type="scientific">Cirrhinus mrigala</name>
    <name type="common">Mrigala</name>
    <dbReference type="NCBI Taxonomy" id="683832"/>
    <lineage>
        <taxon>Eukaryota</taxon>
        <taxon>Metazoa</taxon>
        <taxon>Chordata</taxon>
        <taxon>Craniata</taxon>
        <taxon>Vertebrata</taxon>
        <taxon>Euteleostomi</taxon>
        <taxon>Actinopterygii</taxon>
        <taxon>Neopterygii</taxon>
        <taxon>Teleostei</taxon>
        <taxon>Ostariophysi</taxon>
        <taxon>Cypriniformes</taxon>
        <taxon>Cyprinidae</taxon>
        <taxon>Labeoninae</taxon>
        <taxon>Labeonini</taxon>
        <taxon>Cirrhinus</taxon>
    </lineage>
</organism>